<organism evidence="1 2">
    <name type="scientific">Rhizoctonia solani</name>
    <dbReference type="NCBI Taxonomy" id="456999"/>
    <lineage>
        <taxon>Eukaryota</taxon>
        <taxon>Fungi</taxon>
        <taxon>Dikarya</taxon>
        <taxon>Basidiomycota</taxon>
        <taxon>Agaricomycotina</taxon>
        <taxon>Agaricomycetes</taxon>
        <taxon>Cantharellales</taxon>
        <taxon>Ceratobasidiaceae</taxon>
        <taxon>Rhizoctonia</taxon>
    </lineage>
</organism>
<protein>
    <submittedName>
        <fullName evidence="1">Uncharacterized protein</fullName>
    </submittedName>
</protein>
<evidence type="ECO:0000313" key="2">
    <source>
        <dbReference type="Proteomes" id="UP000614334"/>
    </source>
</evidence>
<reference evidence="1" key="1">
    <citation type="submission" date="2020-09" db="EMBL/GenBank/DDBJ databases">
        <title>Comparative genome analyses of four rice-infecting Rhizoctonia solani isolates reveal extensive enrichment of homogalacturonan modification genes.</title>
        <authorList>
            <person name="Lee D.-Y."/>
            <person name="Jeon J."/>
            <person name="Kim K.-T."/>
            <person name="Cheong K."/>
            <person name="Song H."/>
            <person name="Choi G."/>
            <person name="Ko J."/>
            <person name="Opiyo S.O."/>
            <person name="Zuo S."/>
            <person name="Madhav S."/>
            <person name="Lee Y.-H."/>
            <person name="Wang G.-L."/>
        </authorList>
    </citation>
    <scope>NUCLEOTIDE SEQUENCE</scope>
    <source>
        <strain evidence="1">AG1-IA B2</strain>
    </source>
</reference>
<proteinExistence type="predicted"/>
<dbReference type="EMBL" id="JACYCF010000054">
    <property type="protein sequence ID" value="KAF8747928.1"/>
    <property type="molecule type" value="Genomic_DNA"/>
</dbReference>
<dbReference type="AlphaFoldDB" id="A0A8H7I3L8"/>
<evidence type="ECO:0000313" key="1">
    <source>
        <dbReference type="EMBL" id="KAF8747928.1"/>
    </source>
</evidence>
<gene>
    <name evidence="1" type="ORF">RHS01_11168</name>
</gene>
<accession>A0A8H7I3L8</accession>
<name>A0A8H7I3L8_9AGAM</name>
<comment type="caution">
    <text evidence="1">The sequence shown here is derived from an EMBL/GenBank/DDBJ whole genome shotgun (WGS) entry which is preliminary data.</text>
</comment>
<sequence>MANNPGLCTDADIMDHSQMFNIPQLIAPNESSVEIARSFNNESYDTLLSQVDGMEEDQSLATVANGQAAPFALGEDNCDEHANKDDEKEQLVGELRSTSGRKFSGGQYFKLAHERAQSARAAAQADLERVAITAHWWDFCRTNPSYSYAMVPHGSTTLRSASTSTPGPSLMVARPEAFNGETRGKFSRIPH</sequence>
<dbReference type="Proteomes" id="UP000614334">
    <property type="component" value="Unassembled WGS sequence"/>
</dbReference>